<keyword evidence="3" id="KW-1185">Reference proteome</keyword>
<protein>
    <recommendedName>
        <fullName evidence="4">DUF3068 domain-containing protein</fullName>
    </recommendedName>
</protein>
<dbReference type="EMBL" id="JBHUKR010000007">
    <property type="protein sequence ID" value="MFD2417733.1"/>
    <property type="molecule type" value="Genomic_DNA"/>
</dbReference>
<accession>A0ABW5FSH6</accession>
<dbReference type="RefSeq" id="WP_378265721.1">
    <property type="nucleotide sequence ID" value="NZ_JBHUKR010000007.1"/>
</dbReference>
<keyword evidence="1" id="KW-1133">Transmembrane helix</keyword>
<reference evidence="3" key="1">
    <citation type="journal article" date="2019" name="Int. J. Syst. Evol. Microbiol.">
        <title>The Global Catalogue of Microorganisms (GCM) 10K type strain sequencing project: providing services to taxonomists for standard genome sequencing and annotation.</title>
        <authorList>
            <consortium name="The Broad Institute Genomics Platform"/>
            <consortium name="The Broad Institute Genome Sequencing Center for Infectious Disease"/>
            <person name="Wu L."/>
            <person name="Ma J."/>
        </authorList>
    </citation>
    <scope>NUCLEOTIDE SEQUENCE [LARGE SCALE GENOMIC DNA]</scope>
    <source>
        <strain evidence="3">CGMCC 4.7645</strain>
    </source>
</reference>
<gene>
    <name evidence="2" type="ORF">ACFSXZ_15510</name>
</gene>
<evidence type="ECO:0000313" key="2">
    <source>
        <dbReference type="EMBL" id="MFD2417733.1"/>
    </source>
</evidence>
<feature type="transmembrane region" description="Helical" evidence="1">
    <location>
        <begin position="26"/>
        <end position="50"/>
    </location>
</feature>
<evidence type="ECO:0008006" key="4">
    <source>
        <dbReference type="Google" id="ProtNLM"/>
    </source>
</evidence>
<keyword evidence="1" id="KW-0472">Membrane</keyword>
<sequence length="335" mass="36337">MRRKPIARRRGITPDSRPAKRWNVSAVWATLTTVLFVMVAAIGGTSWWLYQEGRPGMPVPGSFDDEASRGLIFVSGPTGAKISATLTFSGDALNEATLTLWTDNPRDDDPIAVQVNLYNRALITQNDTKSTGFDFFETEHDPSSSYNRQVGVVNLVRSTASSTTSSCGASEFWGIRMARSVCLHFREQLLAKDRARIAGSLPTLFWPLTCPRPAAAKGVEDHTEVLGFNPALATVNNSCATADPVPDLPGVRVQVDAKREPVRIDFASPPPTDAGKLVWDSEQGGGEAVDVSYALLSEEALRQNYQFLSGVLIGIAAAVFPFVVQTAGRIRRVRG</sequence>
<proteinExistence type="predicted"/>
<evidence type="ECO:0000313" key="3">
    <source>
        <dbReference type="Proteomes" id="UP001597417"/>
    </source>
</evidence>
<evidence type="ECO:0000256" key="1">
    <source>
        <dbReference type="SAM" id="Phobius"/>
    </source>
</evidence>
<keyword evidence="1" id="KW-0812">Transmembrane</keyword>
<comment type="caution">
    <text evidence="2">The sequence shown here is derived from an EMBL/GenBank/DDBJ whole genome shotgun (WGS) entry which is preliminary data.</text>
</comment>
<name>A0ABW5FSH6_9PSEU</name>
<dbReference type="Proteomes" id="UP001597417">
    <property type="component" value="Unassembled WGS sequence"/>
</dbReference>
<feature type="transmembrane region" description="Helical" evidence="1">
    <location>
        <begin position="305"/>
        <end position="324"/>
    </location>
</feature>
<organism evidence="2 3">
    <name type="scientific">Amycolatopsis pigmentata</name>
    <dbReference type="NCBI Taxonomy" id="450801"/>
    <lineage>
        <taxon>Bacteria</taxon>
        <taxon>Bacillati</taxon>
        <taxon>Actinomycetota</taxon>
        <taxon>Actinomycetes</taxon>
        <taxon>Pseudonocardiales</taxon>
        <taxon>Pseudonocardiaceae</taxon>
        <taxon>Amycolatopsis</taxon>
    </lineage>
</organism>